<dbReference type="Proteomes" id="UP001320706">
    <property type="component" value="Unassembled WGS sequence"/>
</dbReference>
<sequence length="716" mass="78643">MPDEAKRPQPAAVEDYNSDDGEAVPYTKQTAAKVANVAARRVSQQTASRKSRESTTRPVPRDAASDSGYSSHTNATVASGESGIQSARTVREEDVRREEAIRQPLERRPTLTQSRRESRARSPAKEGSRPASRSRRVSLECKDPNCPDCQKLRRRESSSRRPLPSPLDRPQEYTFSQPAYPSYAYPQVSPVLQSPPTFPPRAPLPTPAQFANARPRAYTTSRGRPQSYHAGVNPAVYWSSGYAGLPPGYGLPQSAAQPEPWAFAHPYQQPAPYQYASSNTGVAPSNTGAYGPVSPTLSSPTSPTSPGGRPLIIPQASETYSARRPNQAYGRPIVTQNLPRSTSYTYSPATQPPARRDENRQRYSVPGAYESAYDTDSEDDRVRRHDRDRDRDLMPPPLDPPSHRPSLKHHSTTSAVLPLRRSKDSLPIRTLSTREIPRLDTSNDTKYVYDRDRDGDRNRSRSSRDRRTSSSRPRRPSLATTSTNSTRTNPTSYTTSSSGGRADSKIIVEPSSGRARRASYLAGDQRTALERQKERIEAYQERMGGGTSTTTDSAEALRRAKAAELPALTHRGGGGGGGGSKEGSGSVSGTAISSSSGGSHGHGHSRASRSHRSRHSVALSTHDEASRISRTDSGIRIEHQGTNIHLVGDLEGRRIQVRPHEDGVGTEIVVGGHRGERERTYVVRSRSRAGRTRSRTESQVGERRRESRFGEYERVV</sequence>
<evidence type="ECO:0000313" key="2">
    <source>
        <dbReference type="Proteomes" id="UP001320706"/>
    </source>
</evidence>
<dbReference type="EMBL" id="JAMKPW020000003">
    <property type="protein sequence ID" value="KAK8219734.1"/>
    <property type="molecule type" value="Genomic_DNA"/>
</dbReference>
<keyword evidence="2" id="KW-1185">Reference proteome</keyword>
<name>A0ACC3SM73_9PEZI</name>
<reference evidence="1" key="1">
    <citation type="submission" date="2024-02" db="EMBL/GenBank/DDBJ databases">
        <title>Metagenome Assembled Genome of Zalaria obscura JY119.</title>
        <authorList>
            <person name="Vighnesh L."/>
            <person name="Jagadeeshwari U."/>
            <person name="Venkata Ramana C."/>
            <person name="Sasikala C."/>
        </authorList>
    </citation>
    <scope>NUCLEOTIDE SEQUENCE</scope>
    <source>
        <strain evidence="1">JY119</strain>
    </source>
</reference>
<protein>
    <submittedName>
        <fullName evidence="1">Uncharacterized protein</fullName>
    </submittedName>
</protein>
<proteinExistence type="predicted"/>
<evidence type="ECO:0000313" key="1">
    <source>
        <dbReference type="EMBL" id="KAK8219734.1"/>
    </source>
</evidence>
<gene>
    <name evidence="1" type="ORF">M8818_000708</name>
</gene>
<comment type="caution">
    <text evidence="1">The sequence shown here is derived from an EMBL/GenBank/DDBJ whole genome shotgun (WGS) entry which is preliminary data.</text>
</comment>
<organism evidence="1 2">
    <name type="scientific">Zalaria obscura</name>
    <dbReference type="NCBI Taxonomy" id="2024903"/>
    <lineage>
        <taxon>Eukaryota</taxon>
        <taxon>Fungi</taxon>
        <taxon>Dikarya</taxon>
        <taxon>Ascomycota</taxon>
        <taxon>Pezizomycotina</taxon>
        <taxon>Dothideomycetes</taxon>
        <taxon>Dothideomycetidae</taxon>
        <taxon>Dothideales</taxon>
        <taxon>Zalariaceae</taxon>
        <taxon>Zalaria</taxon>
    </lineage>
</organism>
<accession>A0ACC3SM73</accession>